<feature type="domain" description="Peptidase M14" evidence="5">
    <location>
        <begin position="131"/>
        <end position="447"/>
    </location>
</feature>
<dbReference type="PROSITE" id="PS51257">
    <property type="entry name" value="PROKAR_LIPOPROTEIN"/>
    <property type="match status" value="1"/>
</dbReference>
<organism evidence="6 7">
    <name type="scientific">Pendulispora brunnea</name>
    <dbReference type="NCBI Taxonomy" id="2905690"/>
    <lineage>
        <taxon>Bacteria</taxon>
        <taxon>Pseudomonadati</taxon>
        <taxon>Myxococcota</taxon>
        <taxon>Myxococcia</taxon>
        <taxon>Myxococcales</taxon>
        <taxon>Sorangiineae</taxon>
        <taxon>Pendulisporaceae</taxon>
        <taxon>Pendulispora</taxon>
    </lineage>
</organism>
<protein>
    <submittedName>
        <fullName evidence="6">Peptidase M14</fullName>
    </submittedName>
</protein>
<keyword evidence="4" id="KW-0732">Signal</keyword>
<evidence type="ECO:0000256" key="4">
    <source>
        <dbReference type="SAM" id="SignalP"/>
    </source>
</evidence>
<dbReference type="SUPFAM" id="SSF53187">
    <property type="entry name" value="Zn-dependent exopeptidases"/>
    <property type="match status" value="1"/>
</dbReference>
<reference evidence="6 7" key="1">
    <citation type="submission" date="2021-12" db="EMBL/GenBank/DDBJ databases">
        <title>Discovery of the Pendulisporaceae a myxobacterial family with distinct sporulation behavior and unique specialized metabolism.</title>
        <authorList>
            <person name="Garcia R."/>
            <person name="Popoff A."/>
            <person name="Bader C.D."/>
            <person name="Loehr J."/>
            <person name="Walesch S."/>
            <person name="Walt C."/>
            <person name="Boldt J."/>
            <person name="Bunk B."/>
            <person name="Haeckl F.J.F.P.J."/>
            <person name="Gunesch A.P."/>
            <person name="Birkelbach J."/>
            <person name="Nuebel U."/>
            <person name="Pietschmann T."/>
            <person name="Bach T."/>
            <person name="Mueller R."/>
        </authorList>
    </citation>
    <scope>NUCLEOTIDE SEQUENCE [LARGE SCALE GENOMIC DNA]</scope>
    <source>
        <strain evidence="6 7">MSr12523</strain>
    </source>
</reference>
<name>A0ABZ2K0T4_9BACT</name>
<evidence type="ECO:0000256" key="2">
    <source>
        <dbReference type="ARBA" id="ARBA00005988"/>
    </source>
</evidence>
<dbReference type="Proteomes" id="UP001379533">
    <property type="component" value="Chromosome"/>
</dbReference>
<feature type="signal peptide" evidence="4">
    <location>
        <begin position="1"/>
        <end position="25"/>
    </location>
</feature>
<dbReference type="PRINTS" id="PR00765">
    <property type="entry name" value="CRBOXYPTASEA"/>
</dbReference>
<evidence type="ECO:0000313" key="6">
    <source>
        <dbReference type="EMBL" id="WXA91165.1"/>
    </source>
</evidence>
<evidence type="ECO:0000256" key="1">
    <source>
        <dbReference type="ARBA" id="ARBA00001947"/>
    </source>
</evidence>
<dbReference type="InterPro" id="IPR000834">
    <property type="entry name" value="Peptidase_M14"/>
</dbReference>
<comment type="similarity">
    <text evidence="2 3">Belongs to the peptidase M14 family.</text>
</comment>
<proteinExistence type="inferred from homology"/>
<evidence type="ECO:0000259" key="5">
    <source>
        <dbReference type="PROSITE" id="PS52035"/>
    </source>
</evidence>
<sequence>MKSAWCTSPSVRRILVSISAVVLLAYGGAAGCSSDAVSSSDAEPPASGEKLFTHVHYKDEADLQQLVQSYDALEQVDGEAGWVSVLIDEPSKYEALVASGHRVDIVRRETRTARMQLRANTESTAIAGYPCYRTVEETHSALQRIASEYPHLGKVTSIGPSWEKKAGRGGYDLLVLTLTNRAISTPKPALFVMGGLHPREYTTAETAMRFAEQMARGYGVDPDVTWLLDHHELHVLPQANPDGRKIAEQGYYQRKNANDGNGVRCSDPPADDNQYGVDLNRNGSFKFNGSGSSADPCDEFYRGPSAASEPETNGIQRYVASIFADQRGPKIGDAAPSTANGVLVTLHSFGQKILYPWAWSSSAPPNAVQLATLGRKLGYLSGYSACQTGARGCLYIDSGSTDDWSYGELGIASYTFEMGSDFFEKCATYEQSVAPGNLKALLYAFKVARRPYQTPSGPDVVQVTASPNSVVAGASITLTATADDTRYTGPEPTQRIAAARFTVDGPSWSGEIAIAMKSADGAFNAKLEKVTATLDTTGWSSGRHIVLVEGQDAQGNWGAPSAVFVDIR</sequence>
<dbReference type="PANTHER" id="PTHR11705:SF119">
    <property type="entry name" value="OS02G0119300 PROTEIN"/>
    <property type="match status" value="1"/>
</dbReference>
<accession>A0ABZ2K0T4</accession>
<dbReference type="RefSeq" id="WP_394841786.1">
    <property type="nucleotide sequence ID" value="NZ_CP089982.1"/>
</dbReference>
<dbReference type="EMBL" id="CP089982">
    <property type="protein sequence ID" value="WXA91165.1"/>
    <property type="molecule type" value="Genomic_DNA"/>
</dbReference>
<dbReference type="Pfam" id="PF00246">
    <property type="entry name" value="Peptidase_M14"/>
    <property type="match status" value="1"/>
</dbReference>
<dbReference type="PROSITE" id="PS52035">
    <property type="entry name" value="PEPTIDASE_M14"/>
    <property type="match status" value="1"/>
</dbReference>
<keyword evidence="7" id="KW-1185">Reference proteome</keyword>
<dbReference type="PANTHER" id="PTHR11705">
    <property type="entry name" value="PROTEASE FAMILY M14 CARBOXYPEPTIDASE A,B"/>
    <property type="match status" value="1"/>
</dbReference>
<feature type="chain" id="PRO_5047078580" evidence="4">
    <location>
        <begin position="26"/>
        <end position="568"/>
    </location>
</feature>
<gene>
    <name evidence="6" type="ORF">LZC95_32505</name>
</gene>
<comment type="cofactor">
    <cofactor evidence="1">
        <name>Zn(2+)</name>
        <dbReference type="ChEBI" id="CHEBI:29105"/>
    </cofactor>
</comment>
<evidence type="ECO:0000256" key="3">
    <source>
        <dbReference type="PROSITE-ProRule" id="PRU01379"/>
    </source>
</evidence>
<dbReference type="Gene3D" id="3.40.630.10">
    <property type="entry name" value="Zn peptidases"/>
    <property type="match status" value="1"/>
</dbReference>
<evidence type="ECO:0000313" key="7">
    <source>
        <dbReference type="Proteomes" id="UP001379533"/>
    </source>
</evidence>
<feature type="active site" description="Proton donor/acceptor" evidence="3">
    <location>
        <position position="417"/>
    </location>
</feature>
<dbReference type="SMART" id="SM00631">
    <property type="entry name" value="Zn_pept"/>
    <property type="match status" value="1"/>
</dbReference>